<dbReference type="OrthoDB" id="9448935at2759"/>
<dbReference type="PANTHER" id="PTHR24252:SF7">
    <property type="entry name" value="HYALIN"/>
    <property type="match status" value="1"/>
</dbReference>
<dbReference type="Pfam" id="PF00089">
    <property type="entry name" value="Trypsin"/>
    <property type="match status" value="1"/>
</dbReference>
<dbReference type="AlphaFoldDB" id="A0A9Q0NFR6"/>
<dbReference type="SUPFAM" id="SSF50494">
    <property type="entry name" value="Trypsin-like serine proteases"/>
    <property type="match status" value="1"/>
</dbReference>
<reference evidence="5" key="1">
    <citation type="submission" date="2022-07" db="EMBL/GenBank/DDBJ databases">
        <authorList>
            <person name="Trinca V."/>
            <person name="Uliana J.V.C."/>
            <person name="Torres T.T."/>
            <person name="Ward R.J."/>
            <person name="Monesi N."/>
        </authorList>
    </citation>
    <scope>NUCLEOTIDE SEQUENCE</scope>
    <source>
        <strain evidence="5">HSMRA1968</strain>
        <tissue evidence="5">Whole embryos</tissue>
    </source>
</reference>
<protein>
    <submittedName>
        <fullName evidence="5">Enteropeptidase</fullName>
    </submittedName>
</protein>
<dbReference type="InterPro" id="IPR043504">
    <property type="entry name" value="Peptidase_S1_PA_chymotrypsin"/>
</dbReference>
<comment type="similarity">
    <text evidence="2">Belongs to the peptidase S1 family. CLIP subfamily.</text>
</comment>
<feature type="chain" id="PRO_5040208770" evidence="3">
    <location>
        <begin position="25"/>
        <end position="251"/>
    </location>
</feature>
<sequence length="251" mass="27715">MGTFLCRISGVILLSVFRFGNLVAQEADSSCINLPLPFRSSRVVGGANAEENEFPFIVSLTRRGGHFCGATILNDRWLLTAGHCICNGLNRIMKPNQIKSVFGLHSISEYKENAIESSAFEMDIKKIVTYPDYRCESPKDDIALLNLLKTVIFNDVVQPVCILSNDKSYDGDVAVVSGWGWTMEDQSVGNPANVLQKGSVNVWKNENCQQSFRDRGSDIILSDKQLCAGYVNGGIDSCWVSRILEVLPLVI</sequence>
<feature type="signal peptide" evidence="3">
    <location>
        <begin position="1"/>
        <end position="24"/>
    </location>
</feature>
<dbReference type="GO" id="GO:0004252">
    <property type="term" value="F:serine-type endopeptidase activity"/>
    <property type="evidence" value="ECO:0007669"/>
    <property type="project" value="InterPro"/>
</dbReference>
<evidence type="ECO:0000313" key="6">
    <source>
        <dbReference type="Proteomes" id="UP001151699"/>
    </source>
</evidence>
<evidence type="ECO:0000256" key="1">
    <source>
        <dbReference type="ARBA" id="ARBA00023157"/>
    </source>
</evidence>
<dbReference type="GO" id="GO:0006508">
    <property type="term" value="P:proteolysis"/>
    <property type="evidence" value="ECO:0007669"/>
    <property type="project" value="InterPro"/>
</dbReference>
<dbReference type="PROSITE" id="PS50240">
    <property type="entry name" value="TRYPSIN_DOM"/>
    <property type="match status" value="1"/>
</dbReference>
<proteinExistence type="inferred from homology"/>
<dbReference type="InterPro" id="IPR018114">
    <property type="entry name" value="TRYPSIN_HIS"/>
</dbReference>
<dbReference type="InterPro" id="IPR001254">
    <property type="entry name" value="Trypsin_dom"/>
</dbReference>
<accession>A0A9Q0NFR6</accession>
<dbReference type="PRINTS" id="PR00722">
    <property type="entry name" value="CHYMOTRYPSIN"/>
</dbReference>
<dbReference type="InterPro" id="IPR001314">
    <property type="entry name" value="Peptidase_S1A"/>
</dbReference>
<name>A0A9Q0NFR6_9DIPT</name>
<feature type="domain" description="Peptidase S1" evidence="4">
    <location>
        <begin position="43"/>
        <end position="238"/>
    </location>
</feature>
<evidence type="ECO:0000313" key="5">
    <source>
        <dbReference type="EMBL" id="KAJ6649394.1"/>
    </source>
</evidence>
<dbReference type="InterPro" id="IPR009003">
    <property type="entry name" value="Peptidase_S1_PA"/>
</dbReference>
<dbReference type="CDD" id="cd00190">
    <property type="entry name" value="Tryp_SPc"/>
    <property type="match status" value="1"/>
</dbReference>
<dbReference type="PANTHER" id="PTHR24252">
    <property type="entry name" value="ACROSIN-RELATED"/>
    <property type="match status" value="1"/>
</dbReference>
<keyword evidence="3" id="KW-0732">Signal</keyword>
<evidence type="ECO:0000259" key="4">
    <source>
        <dbReference type="PROSITE" id="PS50240"/>
    </source>
</evidence>
<dbReference type="SMART" id="SM00020">
    <property type="entry name" value="Tryp_SPc"/>
    <property type="match status" value="1"/>
</dbReference>
<gene>
    <name evidence="5" type="primary">TMPRSS15</name>
    <name evidence="5" type="ORF">Bhyg_04628</name>
</gene>
<dbReference type="EMBL" id="WJQU01000001">
    <property type="protein sequence ID" value="KAJ6649394.1"/>
    <property type="molecule type" value="Genomic_DNA"/>
</dbReference>
<dbReference type="Proteomes" id="UP001151699">
    <property type="component" value="Chromosome A"/>
</dbReference>
<evidence type="ECO:0000256" key="2">
    <source>
        <dbReference type="ARBA" id="ARBA00024195"/>
    </source>
</evidence>
<dbReference type="PROSITE" id="PS00134">
    <property type="entry name" value="TRYPSIN_HIS"/>
    <property type="match status" value="1"/>
</dbReference>
<dbReference type="FunFam" id="2.40.10.10:FF:000068">
    <property type="entry name" value="transmembrane protease serine 2"/>
    <property type="match status" value="1"/>
</dbReference>
<dbReference type="Gene3D" id="2.40.10.10">
    <property type="entry name" value="Trypsin-like serine proteases"/>
    <property type="match status" value="1"/>
</dbReference>
<keyword evidence="1" id="KW-1015">Disulfide bond</keyword>
<keyword evidence="6" id="KW-1185">Reference proteome</keyword>
<comment type="caution">
    <text evidence="5">The sequence shown here is derived from an EMBL/GenBank/DDBJ whole genome shotgun (WGS) entry which is preliminary data.</text>
</comment>
<organism evidence="5 6">
    <name type="scientific">Pseudolycoriella hygida</name>
    <dbReference type="NCBI Taxonomy" id="35572"/>
    <lineage>
        <taxon>Eukaryota</taxon>
        <taxon>Metazoa</taxon>
        <taxon>Ecdysozoa</taxon>
        <taxon>Arthropoda</taxon>
        <taxon>Hexapoda</taxon>
        <taxon>Insecta</taxon>
        <taxon>Pterygota</taxon>
        <taxon>Neoptera</taxon>
        <taxon>Endopterygota</taxon>
        <taxon>Diptera</taxon>
        <taxon>Nematocera</taxon>
        <taxon>Sciaroidea</taxon>
        <taxon>Sciaridae</taxon>
        <taxon>Pseudolycoriella</taxon>
    </lineage>
</organism>
<evidence type="ECO:0000256" key="3">
    <source>
        <dbReference type="SAM" id="SignalP"/>
    </source>
</evidence>